<dbReference type="Proteomes" id="UP000238701">
    <property type="component" value="Unassembled WGS sequence"/>
</dbReference>
<proteinExistence type="predicted"/>
<name>A0A2U3K262_9BACT</name>
<evidence type="ECO:0000256" key="2">
    <source>
        <dbReference type="SAM" id="SignalP"/>
    </source>
</evidence>
<feature type="region of interest" description="Disordered" evidence="1">
    <location>
        <begin position="23"/>
        <end position="58"/>
    </location>
</feature>
<evidence type="ECO:0000313" key="3">
    <source>
        <dbReference type="EMBL" id="SPF33733.1"/>
    </source>
</evidence>
<gene>
    <name evidence="3" type="ORF">SBA1_120087</name>
</gene>
<feature type="compositionally biased region" description="Basic and acidic residues" evidence="1">
    <location>
        <begin position="133"/>
        <end position="154"/>
    </location>
</feature>
<dbReference type="EMBL" id="OMOD01000024">
    <property type="protein sequence ID" value="SPF33733.1"/>
    <property type="molecule type" value="Genomic_DNA"/>
</dbReference>
<reference evidence="4" key="1">
    <citation type="submission" date="2018-02" db="EMBL/GenBank/DDBJ databases">
        <authorList>
            <person name="Hausmann B."/>
        </authorList>
    </citation>
    <scope>NUCLEOTIDE SEQUENCE [LARGE SCALE GENOMIC DNA]</scope>
    <source>
        <strain evidence="4">Peat soil MAG SbA1</strain>
    </source>
</reference>
<evidence type="ECO:0000256" key="1">
    <source>
        <dbReference type="SAM" id="MobiDB-lite"/>
    </source>
</evidence>
<feature type="chain" id="PRO_5015464641" evidence="2">
    <location>
        <begin position="21"/>
        <end position="161"/>
    </location>
</feature>
<feature type="region of interest" description="Disordered" evidence="1">
    <location>
        <begin position="133"/>
        <end position="161"/>
    </location>
</feature>
<evidence type="ECO:0000313" key="4">
    <source>
        <dbReference type="Proteomes" id="UP000238701"/>
    </source>
</evidence>
<dbReference type="AlphaFoldDB" id="A0A2U3K262"/>
<accession>A0A2U3K262</accession>
<feature type="signal peptide" evidence="2">
    <location>
        <begin position="1"/>
        <end position="20"/>
    </location>
</feature>
<protein>
    <submittedName>
        <fullName evidence="3">Uncharacterized protein</fullName>
    </submittedName>
</protein>
<organism evidence="3 4">
    <name type="scientific">Candidatus Sulfotelmatobacter kueseliae</name>
    <dbReference type="NCBI Taxonomy" id="2042962"/>
    <lineage>
        <taxon>Bacteria</taxon>
        <taxon>Pseudomonadati</taxon>
        <taxon>Acidobacteriota</taxon>
        <taxon>Terriglobia</taxon>
        <taxon>Terriglobales</taxon>
        <taxon>Candidatus Korobacteraceae</taxon>
        <taxon>Candidatus Sulfotelmatobacter</taxon>
    </lineage>
</organism>
<dbReference type="OrthoDB" id="129526at2"/>
<keyword evidence="2" id="KW-0732">Signal</keyword>
<sequence>MKLLILIISLIFILATPLLAQQTAPTPPAQSAPPAENAPSQPPVPTYQPKFPGDPARSDSEAAALAYMRVVIRAQRQFNKQYDHFAKTLAELVHSGSFTKRMVNPDRGDYTVSFKGKDDSYLLTMTPKFQDAQHRSFYAEDDGKIHADETKPADADSPVVK</sequence>